<gene>
    <name evidence="2" type="ORF">GCM10010390_92450</name>
</gene>
<sequence>MTTPNERLSPAETLQVLAAHANNPPYIPERDDSLDTMTPQTCPKGVHADWAVDSEDTHTCPWCALDQARAESDKHRKRMATAEADLLNIRGALSPNGLPRRVPMELGETIAPIIEWLLNERDELKKRVAELDRELGKTIDQRDRVEDVADQLAYAIAPAEAIGEHSSENDPWQNALDIVTPATKVDELKKQVAALNDRLHDAAMTRSEPS</sequence>
<organism evidence="2 3">
    <name type="scientific">Streptomyces mordarskii</name>
    <dbReference type="NCBI Taxonomy" id="1226758"/>
    <lineage>
        <taxon>Bacteria</taxon>
        <taxon>Bacillati</taxon>
        <taxon>Actinomycetota</taxon>
        <taxon>Actinomycetes</taxon>
        <taxon>Kitasatosporales</taxon>
        <taxon>Streptomycetaceae</taxon>
        <taxon>Streptomyces</taxon>
    </lineage>
</organism>
<proteinExistence type="predicted"/>
<keyword evidence="3" id="KW-1185">Reference proteome</keyword>
<dbReference type="RefSeq" id="WP_346161768.1">
    <property type="nucleotide sequence ID" value="NZ_BAAABZ010000099.1"/>
</dbReference>
<keyword evidence="1" id="KW-0175">Coiled coil</keyword>
<comment type="caution">
    <text evidence="2">The sequence shown here is derived from an EMBL/GenBank/DDBJ whole genome shotgun (WGS) entry which is preliminary data.</text>
</comment>
<dbReference type="Proteomes" id="UP001501576">
    <property type="component" value="Unassembled WGS sequence"/>
</dbReference>
<protein>
    <submittedName>
        <fullName evidence="2">Uncharacterized protein</fullName>
    </submittedName>
</protein>
<dbReference type="EMBL" id="BAAABZ010000099">
    <property type="protein sequence ID" value="GAA0574951.1"/>
    <property type="molecule type" value="Genomic_DNA"/>
</dbReference>
<reference evidence="3" key="1">
    <citation type="journal article" date="2019" name="Int. J. Syst. Evol. Microbiol.">
        <title>The Global Catalogue of Microorganisms (GCM) 10K type strain sequencing project: providing services to taxonomists for standard genome sequencing and annotation.</title>
        <authorList>
            <consortium name="The Broad Institute Genomics Platform"/>
            <consortium name="The Broad Institute Genome Sequencing Center for Infectious Disease"/>
            <person name="Wu L."/>
            <person name="Ma J."/>
        </authorList>
    </citation>
    <scope>NUCLEOTIDE SEQUENCE [LARGE SCALE GENOMIC DNA]</scope>
    <source>
        <strain evidence="3">JCM 5052</strain>
    </source>
</reference>
<name>A0ABP3PXM3_9ACTN</name>
<accession>A0ABP3PXM3</accession>
<evidence type="ECO:0000313" key="3">
    <source>
        <dbReference type="Proteomes" id="UP001501576"/>
    </source>
</evidence>
<evidence type="ECO:0000313" key="2">
    <source>
        <dbReference type="EMBL" id="GAA0574951.1"/>
    </source>
</evidence>
<evidence type="ECO:0000256" key="1">
    <source>
        <dbReference type="SAM" id="Coils"/>
    </source>
</evidence>
<feature type="coiled-coil region" evidence="1">
    <location>
        <begin position="114"/>
        <end position="141"/>
    </location>
</feature>